<dbReference type="OrthoDB" id="60033at2759"/>
<dbReference type="InterPro" id="IPR001054">
    <property type="entry name" value="A/G_cyclase"/>
</dbReference>
<proteinExistence type="predicted"/>
<evidence type="ECO:0000313" key="3">
    <source>
        <dbReference type="EMBL" id="OHT03979.1"/>
    </source>
</evidence>
<organism evidence="3 4">
    <name type="scientific">Tritrichomonas foetus</name>
    <dbReference type="NCBI Taxonomy" id="1144522"/>
    <lineage>
        <taxon>Eukaryota</taxon>
        <taxon>Metamonada</taxon>
        <taxon>Parabasalia</taxon>
        <taxon>Tritrichomonadida</taxon>
        <taxon>Tritrichomonadidae</taxon>
        <taxon>Tritrichomonas</taxon>
    </lineage>
</organism>
<keyword evidence="1" id="KW-0812">Transmembrane</keyword>
<dbReference type="Gene3D" id="3.30.70.1230">
    <property type="entry name" value="Nucleotide cyclase"/>
    <property type="match status" value="1"/>
</dbReference>
<dbReference type="InterPro" id="IPR029787">
    <property type="entry name" value="Nucleotide_cyclase"/>
</dbReference>
<feature type="transmembrane region" description="Helical" evidence="1">
    <location>
        <begin position="208"/>
        <end position="229"/>
    </location>
</feature>
<dbReference type="GO" id="GO:0070482">
    <property type="term" value="P:response to oxygen levels"/>
    <property type="evidence" value="ECO:0007669"/>
    <property type="project" value="TreeGrafter"/>
</dbReference>
<reference evidence="3" key="1">
    <citation type="submission" date="2016-10" db="EMBL/GenBank/DDBJ databases">
        <authorList>
            <person name="Benchimol M."/>
            <person name="Almeida L.G."/>
            <person name="Vasconcelos A.T."/>
            <person name="Perreira-Neves A."/>
            <person name="Rosa I.A."/>
            <person name="Tasca T."/>
            <person name="Bogo M.R."/>
            <person name="de Souza W."/>
        </authorList>
    </citation>
    <scope>NUCLEOTIDE SEQUENCE [LARGE SCALE GENOMIC DNA]</scope>
    <source>
        <strain evidence="3">K</strain>
    </source>
</reference>
<comment type="caution">
    <text evidence="3">The sequence shown here is derived from an EMBL/GenBank/DDBJ whole genome shotgun (WGS) entry which is preliminary data.</text>
</comment>
<dbReference type="GO" id="GO:0019934">
    <property type="term" value="P:cGMP-mediated signaling"/>
    <property type="evidence" value="ECO:0007669"/>
    <property type="project" value="TreeGrafter"/>
</dbReference>
<dbReference type="GO" id="GO:0008074">
    <property type="term" value="C:guanylate cyclase complex, soluble"/>
    <property type="evidence" value="ECO:0007669"/>
    <property type="project" value="TreeGrafter"/>
</dbReference>
<feature type="transmembrane region" description="Helical" evidence="1">
    <location>
        <begin position="175"/>
        <end position="196"/>
    </location>
</feature>
<name>A0A1J4JYB0_9EUKA</name>
<dbReference type="GeneID" id="94841003"/>
<feature type="transmembrane region" description="Helical" evidence="1">
    <location>
        <begin position="378"/>
        <end position="401"/>
    </location>
</feature>
<dbReference type="PROSITE" id="PS50125">
    <property type="entry name" value="GUANYLATE_CYCLASE_2"/>
    <property type="match status" value="1"/>
</dbReference>
<sequence length="1706" mass="195308">MNSIQYFPPYSISHLNQPIINRNLCLKTYSIEKVDLSFLKEESITQNFLQAMSSKGTTATRGRTFNALTSRYKVATSLLSHQETLFSMSFQHNTLYNEVEASFVQFSSEIGRIHLKYKWPSYIKMIAFSILLLFAATGILDSKTYSTNQVDRFILRLIQYLAISPNLTLSGNNDFIYPFVLFILLIATNSFTLYLLHLYKTTKAPSTFTLNFWIVINQIVLPLFSLVVGNSTGYFIGLIFKETPSVFTVVPFIFAILNVIFFTVAMIVQASIYCATPLIRHYDISQCWFAFARFDLLLSFMPCIYSAIPGVLGAFIPNLVVSIVFMICVIIVSTSFSIYLLFNHPYILPRTNLWYLVIFVTSIFVSVNMLVAELKNSIIIYLFIAYVVILLTAFIVCKYIMGRSIHRIVSMFEECRHKNEDEITNPLLPINFLGQEEAAPNFDSFLEIDNLTLSLCIRFGYIFDIPEVIHHSFAKWVYDTGSKDCNLVFVIAQITFLVGKDMNHLGVVQQNAATFKDAPMNSRSFLYLLKCLREELLTQLNESMMTALGQAKLANRRLMTVLCEFWGFVLKQNIDGMQSLLPRIADESYETELLFKRLFRWYPTSSLVLREIMLFYHKSIGQHSVANRFHSLFNKYKRNNGRDLDETSDSTVSVSFKGDDEGESKFQQKLDPWLAAEDALIQVPNKSKMCLISYVIISFIILFGISVAAFITMFEDCRKFVGNFTPVDHISEIQFLISRIPQLLRIAQFHELGIVDNKHYSGVGEPFGEELTILNKSIAIETASQYTKIGISSMKQFLSHCTYLPSIYHECLVDEVSYVTNNYTITKSSAYELISSFFNDARDLLLRQDSIDWTEVQNEKEMFRLMNNFDQAFTSTSKILENLADSLRDINWSIKKKSAVFYIIIWSLSTLVIFPYLIYLVFYIKRDLIFLMRLLFNIPKSEISTLHWSTRGKPRKSISEESKKTLTVVVTNTDSVSELNGKANIRAEEVLEDISTVERKIGGIFSPIIITSIVFWAITCVLATIGIWLYSEKMLLTIKSSRSYEKCVASASCVLTVNYYFQEAYASNRFKEINVSLTKMKTEGYASYFFSTFDELLFGNEEDDLSAALLSSEDIIKTFTGNNLTNLYNETTEYEYESFLSINHETYNHISCQALVSTFKEVTRMFCKENYTYGYDSPLPYHLQHMTYAHLHTIITDASVVMYQNSETMRKKSESSLFSVFIPLIIFQVLYMITIFNFTVKRMLRYVDLPRVFFRLVMPNVLLKTQPIVKWMAGALDAGKLVGHHDSNAISRGVNSDFVLPYSKCALILTNQELIIEDVTEMTCTLFNRTKEGMINENIMKILSRVIINKDKAEILDKIKISVEKMIAGRSKSGKREFTIIIKSSNDQEMYLELFLRGHSKRQDEADMITLFRPQATAFSLVFYDKTAEHFQEELVQFEKKRGEQLLASFTPPAIFKRLSDGETEIFFEVPSATILFSSITNWSNMIQTMTASDVMKILNKLYMAYDEILKMFPAVTKLKTIGHIYMIACGLFTDSSVNHADTTIRFSLKMFECVCQVNDENGWNLSISVGINTGGPINCGIIGKTRPIFDIIGDPVNFASKINTNGMENYIQISETTYDLIKYLSYPIRERGEIFIKGKGMKKVYLISPQSHLSLSGLNLHNTENSLENVLTSSQSSLNVMKNNLLTFTIEERSSEMMTVPEDYA</sequence>
<evidence type="ECO:0000259" key="2">
    <source>
        <dbReference type="PROSITE" id="PS50125"/>
    </source>
</evidence>
<keyword evidence="1" id="KW-1133">Transmembrane helix</keyword>
<feature type="transmembrane region" description="Helical" evidence="1">
    <location>
        <begin position="353"/>
        <end position="372"/>
    </location>
</feature>
<dbReference type="Pfam" id="PF00211">
    <property type="entry name" value="Guanylate_cyc"/>
    <property type="match status" value="1"/>
</dbReference>
<feature type="transmembrane region" description="Helical" evidence="1">
    <location>
        <begin position="249"/>
        <end position="275"/>
    </location>
</feature>
<dbReference type="GO" id="GO:0004383">
    <property type="term" value="F:guanylate cyclase activity"/>
    <property type="evidence" value="ECO:0007669"/>
    <property type="project" value="TreeGrafter"/>
</dbReference>
<gene>
    <name evidence="3" type="ORF">TRFO_28641</name>
</gene>
<protein>
    <submittedName>
        <fullName evidence="3">Guanylate cyclase</fullName>
    </submittedName>
</protein>
<accession>A0A1J4JYB0</accession>
<keyword evidence="1" id="KW-0472">Membrane</keyword>
<dbReference type="RefSeq" id="XP_068357115.1">
    <property type="nucleotide sequence ID" value="XM_068506299.1"/>
</dbReference>
<feature type="transmembrane region" description="Helical" evidence="1">
    <location>
        <begin position="899"/>
        <end position="924"/>
    </location>
</feature>
<feature type="transmembrane region" description="Helical" evidence="1">
    <location>
        <begin position="1008"/>
        <end position="1031"/>
    </location>
</feature>
<dbReference type="SMART" id="SM00044">
    <property type="entry name" value="CYCc"/>
    <property type="match status" value="1"/>
</dbReference>
<feature type="transmembrane region" description="Helical" evidence="1">
    <location>
        <begin position="287"/>
        <end position="308"/>
    </location>
</feature>
<evidence type="ECO:0000256" key="1">
    <source>
        <dbReference type="SAM" id="Phobius"/>
    </source>
</evidence>
<dbReference type="PANTHER" id="PTHR45655">
    <property type="entry name" value="GUANYLATE CYCLASE SOLUBLE SUBUNIT BETA-2"/>
    <property type="match status" value="1"/>
</dbReference>
<dbReference type="Proteomes" id="UP000179807">
    <property type="component" value="Unassembled WGS sequence"/>
</dbReference>
<dbReference type="PANTHER" id="PTHR45655:SF13">
    <property type="entry name" value="SOLUBLE GUANYLATE CYCLASE GCY-32-RELATED"/>
    <property type="match status" value="1"/>
</dbReference>
<dbReference type="SUPFAM" id="SSF55073">
    <property type="entry name" value="Nucleotide cyclase"/>
    <property type="match status" value="1"/>
</dbReference>
<dbReference type="CDD" id="cd07302">
    <property type="entry name" value="CHD"/>
    <property type="match status" value="1"/>
</dbReference>
<keyword evidence="4" id="KW-1185">Reference proteome</keyword>
<feature type="domain" description="Guanylate cyclase" evidence="2">
    <location>
        <begin position="1474"/>
        <end position="1604"/>
    </location>
</feature>
<dbReference type="VEuPathDB" id="TrichDB:TRFO_28641"/>
<evidence type="ECO:0000313" key="4">
    <source>
        <dbReference type="Proteomes" id="UP000179807"/>
    </source>
</evidence>
<dbReference type="EMBL" id="MLAK01000810">
    <property type="protein sequence ID" value="OHT03979.1"/>
    <property type="molecule type" value="Genomic_DNA"/>
</dbReference>
<feature type="transmembrane region" description="Helical" evidence="1">
    <location>
        <begin position="314"/>
        <end position="341"/>
    </location>
</feature>
<feature type="transmembrane region" description="Helical" evidence="1">
    <location>
        <begin position="122"/>
        <end position="140"/>
    </location>
</feature>
<feature type="transmembrane region" description="Helical" evidence="1">
    <location>
        <begin position="691"/>
        <end position="714"/>
    </location>
</feature>
<feature type="transmembrane region" description="Helical" evidence="1">
    <location>
        <begin position="1217"/>
        <end position="1240"/>
    </location>
</feature>